<feature type="non-terminal residue" evidence="1">
    <location>
        <position position="1"/>
    </location>
</feature>
<feature type="non-terminal residue" evidence="1">
    <location>
        <position position="155"/>
    </location>
</feature>
<accession>A0A7R8WYQ8</accession>
<dbReference type="OrthoDB" id="406773at2759"/>
<gene>
    <name evidence="1" type="ORF">CTOB1V02_LOCUS17117</name>
</gene>
<reference evidence="1" key="1">
    <citation type="submission" date="2020-11" db="EMBL/GenBank/DDBJ databases">
        <authorList>
            <person name="Tran Van P."/>
        </authorList>
    </citation>
    <scope>NUCLEOTIDE SEQUENCE</scope>
</reference>
<dbReference type="AlphaFoldDB" id="A0A7R8WYQ8"/>
<protein>
    <submittedName>
        <fullName evidence="1">Uncharacterized protein</fullName>
    </submittedName>
</protein>
<proteinExistence type="predicted"/>
<dbReference type="EMBL" id="OB721492">
    <property type="protein sequence ID" value="CAD7239302.1"/>
    <property type="molecule type" value="Genomic_DNA"/>
</dbReference>
<evidence type="ECO:0000313" key="1">
    <source>
        <dbReference type="EMBL" id="CAD7239302.1"/>
    </source>
</evidence>
<organism evidence="1">
    <name type="scientific">Cyprideis torosa</name>
    <dbReference type="NCBI Taxonomy" id="163714"/>
    <lineage>
        <taxon>Eukaryota</taxon>
        <taxon>Metazoa</taxon>
        <taxon>Ecdysozoa</taxon>
        <taxon>Arthropoda</taxon>
        <taxon>Crustacea</taxon>
        <taxon>Oligostraca</taxon>
        <taxon>Ostracoda</taxon>
        <taxon>Podocopa</taxon>
        <taxon>Podocopida</taxon>
        <taxon>Cytherocopina</taxon>
        <taxon>Cytheroidea</taxon>
        <taxon>Cytherideidae</taxon>
        <taxon>Cyprideis</taxon>
    </lineage>
</organism>
<sequence>WCAELSGKDSGFHGYNEPLAKALSTFLAGKRVASFGDGPGQYQQLVTEEGKVLSYAAFDGAPFAEQTSENRVKFLDLAIPHDSPEEVAMVLPQKFGLTQSGDIVPALSPAWVGLILYLWKHSVEFLRTVIQDFVSQFGLEVFDWIVSLEVAEHIP</sequence>
<name>A0A7R8WYQ8_9CRUS</name>